<dbReference type="PRINTS" id="PR00347">
    <property type="entry name" value="THAUMATIN"/>
</dbReference>
<sequence length="207" mass="21640">MFTGSGAKPNHPTGWVANHGSTVSFNVPDNWTAGRIWGRQGCDSSGRCANGGCGGGMECVATGATPATLAEFTFKGSGGQDFYDVSLVDGFNLPMSITNNARCGVPECKVDLNPGCPAPLKGPVSNGHNLGCKSACIALPNPTNSRNCCSGQFSTPDKCPASGVQFYNYFKGKCPKTYVFAYDEKSGNAIYTCPSSKSAHYTVTFCP</sequence>
<dbReference type="AlphaFoldDB" id="A0A0C2T9U6"/>
<proteinExistence type="predicted"/>
<dbReference type="Pfam" id="PF00314">
    <property type="entry name" value="Thaumatin"/>
    <property type="match status" value="1"/>
</dbReference>
<feature type="disulfide bond" evidence="1">
    <location>
        <begin position="149"/>
        <end position="159"/>
    </location>
</feature>
<keyword evidence="1" id="KW-1015">Disulfide bond</keyword>
<feature type="disulfide bond" evidence="1">
    <location>
        <begin position="53"/>
        <end position="59"/>
    </location>
</feature>
<evidence type="ECO:0000313" key="2">
    <source>
        <dbReference type="EMBL" id="KIL63444.1"/>
    </source>
</evidence>
<feature type="disulfide bond" evidence="1">
    <location>
        <begin position="108"/>
        <end position="174"/>
    </location>
</feature>
<organism evidence="2 3">
    <name type="scientific">Amanita muscaria (strain Koide BX008)</name>
    <dbReference type="NCBI Taxonomy" id="946122"/>
    <lineage>
        <taxon>Eukaryota</taxon>
        <taxon>Fungi</taxon>
        <taxon>Dikarya</taxon>
        <taxon>Basidiomycota</taxon>
        <taxon>Agaricomycotina</taxon>
        <taxon>Agaricomycetes</taxon>
        <taxon>Agaricomycetidae</taxon>
        <taxon>Agaricales</taxon>
        <taxon>Pluteineae</taxon>
        <taxon>Amanitaceae</taxon>
        <taxon>Amanita</taxon>
    </lineage>
</organism>
<evidence type="ECO:0000313" key="3">
    <source>
        <dbReference type="Proteomes" id="UP000054549"/>
    </source>
</evidence>
<dbReference type="PANTHER" id="PTHR31013">
    <property type="entry name" value="THAUMATIN FAMILY PROTEIN-RELATED"/>
    <property type="match status" value="1"/>
</dbReference>
<gene>
    <name evidence="2" type="ORF">M378DRAFT_164517</name>
</gene>
<dbReference type="SMART" id="SM00205">
    <property type="entry name" value="THN"/>
    <property type="match status" value="1"/>
</dbReference>
<evidence type="ECO:0000256" key="1">
    <source>
        <dbReference type="PIRSR" id="PIRSR002703-1"/>
    </source>
</evidence>
<feature type="disulfide bond" evidence="1">
    <location>
        <begin position="136"/>
        <end position="148"/>
    </location>
</feature>
<dbReference type="InParanoid" id="A0A0C2T9U6"/>
<dbReference type="PIRSF" id="PIRSF002703">
    <property type="entry name" value="Thaumatin"/>
    <property type="match status" value="1"/>
</dbReference>
<dbReference type="SUPFAM" id="SSF49870">
    <property type="entry name" value="Osmotin, thaumatin-like protein"/>
    <property type="match status" value="1"/>
</dbReference>
<dbReference type="OrthoDB" id="430315at2759"/>
<dbReference type="STRING" id="946122.A0A0C2T9U6"/>
<dbReference type="Proteomes" id="UP000054549">
    <property type="component" value="Unassembled WGS sequence"/>
</dbReference>
<dbReference type="Gene3D" id="2.60.110.10">
    <property type="entry name" value="Thaumatin"/>
    <property type="match status" value="1"/>
</dbReference>
<dbReference type="HOGENOM" id="CLU_043181_4_0_1"/>
<name>A0A0C2T9U6_AMAMK</name>
<dbReference type="PROSITE" id="PS51367">
    <property type="entry name" value="THAUMATIN_2"/>
    <property type="match status" value="1"/>
</dbReference>
<dbReference type="InterPro" id="IPR001938">
    <property type="entry name" value="Thaumatin"/>
</dbReference>
<dbReference type="EMBL" id="KN818259">
    <property type="protein sequence ID" value="KIL63444.1"/>
    <property type="molecule type" value="Genomic_DNA"/>
</dbReference>
<reference evidence="2 3" key="1">
    <citation type="submission" date="2014-04" db="EMBL/GenBank/DDBJ databases">
        <title>Evolutionary Origins and Diversification of the Mycorrhizal Mutualists.</title>
        <authorList>
            <consortium name="DOE Joint Genome Institute"/>
            <consortium name="Mycorrhizal Genomics Consortium"/>
            <person name="Kohler A."/>
            <person name="Kuo A."/>
            <person name="Nagy L.G."/>
            <person name="Floudas D."/>
            <person name="Copeland A."/>
            <person name="Barry K.W."/>
            <person name="Cichocki N."/>
            <person name="Veneault-Fourrey C."/>
            <person name="LaButti K."/>
            <person name="Lindquist E.A."/>
            <person name="Lipzen A."/>
            <person name="Lundell T."/>
            <person name="Morin E."/>
            <person name="Murat C."/>
            <person name="Riley R."/>
            <person name="Ohm R."/>
            <person name="Sun H."/>
            <person name="Tunlid A."/>
            <person name="Henrissat B."/>
            <person name="Grigoriev I.V."/>
            <person name="Hibbett D.S."/>
            <person name="Martin F."/>
        </authorList>
    </citation>
    <scope>NUCLEOTIDE SEQUENCE [LARGE SCALE GENOMIC DNA]</scope>
    <source>
        <strain evidence="2 3">Koide BX008</strain>
    </source>
</reference>
<feature type="disulfide bond" evidence="1">
    <location>
        <begin position="116"/>
        <end position="132"/>
    </location>
</feature>
<accession>A0A0C2T9U6</accession>
<evidence type="ECO:0008006" key="4">
    <source>
        <dbReference type="Google" id="ProtNLM"/>
    </source>
</evidence>
<keyword evidence="3" id="KW-1185">Reference proteome</keyword>
<feature type="disulfide bond" evidence="1">
    <location>
        <begin position="42"/>
        <end position="48"/>
    </location>
</feature>
<protein>
    <recommendedName>
        <fullName evidence="4">Thaumatin-like protein</fullName>
    </recommendedName>
</protein>
<dbReference type="InterPro" id="IPR037176">
    <property type="entry name" value="Osmotin/thaumatin-like_sf"/>
</dbReference>
<feature type="disulfide bond" evidence="1">
    <location>
        <begin position="103"/>
        <end position="193"/>
    </location>
</feature>
<dbReference type="PANTHER" id="PTHR31013:SF2">
    <property type="entry name" value="THAUMATIN-LIKE PROTEIN"/>
    <property type="match status" value="1"/>
</dbReference>